<accession>A0A7R8W6S5</accession>
<protein>
    <submittedName>
        <fullName evidence="2">Uncharacterized protein</fullName>
    </submittedName>
</protein>
<feature type="compositionally biased region" description="Polar residues" evidence="1">
    <location>
        <begin position="635"/>
        <end position="645"/>
    </location>
</feature>
<feature type="compositionally biased region" description="Polar residues" evidence="1">
    <location>
        <begin position="495"/>
        <end position="512"/>
    </location>
</feature>
<organism evidence="2">
    <name type="scientific">Cyprideis torosa</name>
    <dbReference type="NCBI Taxonomy" id="163714"/>
    <lineage>
        <taxon>Eukaryota</taxon>
        <taxon>Metazoa</taxon>
        <taxon>Ecdysozoa</taxon>
        <taxon>Arthropoda</taxon>
        <taxon>Crustacea</taxon>
        <taxon>Oligostraca</taxon>
        <taxon>Ostracoda</taxon>
        <taxon>Podocopa</taxon>
        <taxon>Podocopida</taxon>
        <taxon>Cytherocopina</taxon>
        <taxon>Cytheroidea</taxon>
        <taxon>Cytherideidae</taxon>
        <taxon>Cyprideis</taxon>
    </lineage>
</organism>
<feature type="region of interest" description="Disordered" evidence="1">
    <location>
        <begin position="836"/>
        <end position="855"/>
    </location>
</feature>
<sequence>MGDKRSPFPVCAIPTSPYYTQSYFPRDVTWCNTMLSERVGSSLRIVVMGRVAARFHSPTSSSTGRNSKYFYYTKFIVARKTPRRPSSGERKSRRTNDIVPVSKEPGDHGGRSLRTPKHTPMAFTVDLSPSDGNKLDIGDSISKFVPKGKRIASASVTRESRNSPKASPSESQPLSPKSTGSRGQSKERRRPVSLNRALPQSQRERQKDTPTENDRPSPQDSRLARRATVTKETSPTASRRLPGPPSQTTKGRNPDTSQHRKNHTHPNPAVLNESASYLIQRMLDSTPEPSDESVQDDGRDEDVISTPEPDLVLLDSRIPAEVVSHTEEDDEVVTGDDDDRSEAGTYTIDKDVVNPEMDQARAEFDKLLNSMSRSENTVVTPTPPRNTFDNSGTYRKRDKNVTSPPAAVTNVTNHLPPSPKLSASLESTSRPRRILPTPPAKPPSPSVPGRDFVFPPAATHGAVPVSSHSPPLDTEAYLRDTENLVTALQARVSNQAAQSSVTHSRHSPSTGSVPLRSPRAANSRVRAVVGASTERSESSDSSSEISDRGIEILSDMGASTDTANKGSKQNRAFQLRRNRLCHSATESSTARSTSRPQSHPAAPKRRSGGPAATPSSGGGSNHSLSDSSHKGGSLTPRSAASSSAFGRNDGGRFSLRVSRNQTPPASSHHPTSHVGRTPVPHTQSPVKRPLSKQGRPPSGSSTGGGGASGMSRSTTSTPAVSKEQEFANWQRRKRYDPLKAAAEGRKKVAAKRAESATRGSSLMAQSSHEGEAASSHEDEHAPSFSLSKSASFGGPAVPAVARRRPHDFVRGHDPVPSQQMGAGQHLSVRERVAMAKATPVHRTSAPSPSRDTSSSVDPQVVASVFALSNKLVHSSQEILEKLSVQLSDETEVASKIEDLLFTLESGLGSPSRSVPSNTASKDMTNTLKNLKRMEAVLAVVDEVLSMDPTADDDDGEEAHYNGYHASG</sequence>
<feature type="compositionally biased region" description="Polar residues" evidence="1">
    <location>
        <begin position="163"/>
        <end position="183"/>
    </location>
</feature>
<evidence type="ECO:0000313" key="2">
    <source>
        <dbReference type="EMBL" id="CAD7225396.1"/>
    </source>
</evidence>
<feature type="compositionally biased region" description="Basic and acidic residues" evidence="1">
    <location>
        <begin position="742"/>
        <end position="755"/>
    </location>
</feature>
<feature type="compositionally biased region" description="Polar residues" evidence="1">
    <location>
        <begin position="657"/>
        <end position="669"/>
    </location>
</feature>
<reference evidence="2" key="1">
    <citation type="submission" date="2020-11" db="EMBL/GenBank/DDBJ databases">
        <authorList>
            <person name="Tran Van P."/>
        </authorList>
    </citation>
    <scope>NUCLEOTIDE SEQUENCE</scope>
</reference>
<feature type="compositionally biased region" description="Polar residues" evidence="1">
    <location>
        <begin position="246"/>
        <end position="256"/>
    </location>
</feature>
<evidence type="ECO:0000256" key="1">
    <source>
        <dbReference type="SAM" id="MobiDB-lite"/>
    </source>
</evidence>
<dbReference type="OrthoDB" id="5822793at2759"/>
<dbReference type="AlphaFoldDB" id="A0A7R8W6S5"/>
<feature type="compositionally biased region" description="Low complexity" evidence="1">
    <location>
        <begin position="842"/>
        <end position="855"/>
    </location>
</feature>
<feature type="compositionally biased region" description="Basic and acidic residues" evidence="1">
    <location>
        <begin position="86"/>
        <end position="96"/>
    </location>
</feature>
<feature type="compositionally biased region" description="Basic and acidic residues" evidence="1">
    <location>
        <begin position="202"/>
        <end position="217"/>
    </location>
</feature>
<feature type="region of interest" description="Disordered" evidence="1">
    <location>
        <begin position="152"/>
        <end position="270"/>
    </location>
</feature>
<feature type="compositionally biased region" description="Low complexity" evidence="1">
    <location>
        <begin position="583"/>
        <end position="595"/>
    </location>
</feature>
<gene>
    <name evidence="2" type="ORF">CTOB1V02_LOCUS3338</name>
</gene>
<feature type="region of interest" description="Disordered" evidence="1">
    <location>
        <begin position="947"/>
        <end position="967"/>
    </location>
</feature>
<name>A0A7R8W6S5_9CRUS</name>
<dbReference type="EMBL" id="OB660563">
    <property type="protein sequence ID" value="CAD7225396.1"/>
    <property type="molecule type" value="Genomic_DNA"/>
</dbReference>
<feature type="compositionally biased region" description="Pro residues" evidence="1">
    <location>
        <begin position="436"/>
        <end position="446"/>
    </location>
</feature>
<feature type="region of interest" description="Disordered" evidence="1">
    <location>
        <begin position="324"/>
        <end position="343"/>
    </location>
</feature>
<feature type="region of interest" description="Disordered" evidence="1">
    <location>
        <begin position="373"/>
        <end position="471"/>
    </location>
</feature>
<feature type="compositionally biased region" description="Acidic residues" evidence="1">
    <location>
        <begin position="327"/>
        <end position="340"/>
    </location>
</feature>
<feature type="compositionally biased region" description="Basic and acidic residues" evidence="1">
    <location>
        <begin position="768"/>
        <end position="781"/>
    </location>
</feature>
<feature type="compositionally biased region" description="Polar residues" evidence="1">
    <location>
        <begin position="557"/>
        <end position="572"/>
    </location>
</feature>
<feature type="region of interest" description="Disordered" evidence="1">
    <location>
        <begin position="495"/>
        <end position="824"/>
    </location>
</feature>
<proteinExistence type="predicted"/>
<feature type="region of interest" description="Disordered" evidence="1">
    <location>
        <begin position="81"/>
        <end position="132"/>
    </location>
</feature>